<evidence type="ECO:0000313" key="3">
    <source>
        <dbReference type="Proteomes" id="UP000075884"/>
    </source>
</evidence>
<feature type="chain" id="PRO_5008129740" evidence="1">
    <location>
        <begin position="18"/>
        <end position="73"/>
    </location>
</feature>
<sequence>MFKYVIVVLALIAAVLAAPRPQFLYTPTAYSAYNGYAAPAATVYSSGAYVPTAYSAYAPAAATYSAYSPITYL</sequence>
<accession>A0A182NEE3</accession>
<name>A0A182NEE3_9DIPT</name>
<protein>
    <submittedName>
        <fullName evidence="2">Uncharacterized protein</fullName>
    </submittedName>
</protein>
<reference evidence="2" key="2">
    <citation type="submission" date="2020-05" db="UniProtKB">
        <authorList>
            <consortium name="EnsemblMetazoa"/>
        </authorList>
    </citation>
    <scope>IDENTIFICATION</scope>
    <source>
        <strain evidence="2">WRAIR2</strain>
    </source>
</reference>
<dbReference type="Proteomes" id="UP000075884">
    <property type="component" value="Unassembled WGS sequence"/>
</dbReference>
<dbReference type="VEuPathDB" id="VectorBase:ADIR006008"/>
<keyword evidence="3" id="KW-1185">Reference proteome</keyword>
<keyword evidence="1" id="KW-0732">Signal</keyword>
<evidence type="ECO:0000256" key="1">
    <source>
        <dbReference type="SAM" id="SignalP"/>
    </source>
</evidence>
<dbReference type="AlphaFoldDB" id="A0A182NEE3"/>
<dbReference type="Pfam" id="PF22861">
    <property type="entry name" value="GEO12453p1-like"/>
    <property type="match status" value="1"/>
</dbReference>
<feature type="signal peptide" evidence="1">
    <location>
        <begin position="1"/>
        <end position="17"/>
    </location>
</feature>
<proteinExistence type="predicted"/>
<dbReference type="EnsemblMetazoa" id="ADIR006008-RA">
    <property type="protein sequence ID" value="ADIR006008-PA"/>
    <property type="gene ID" value="ADIR006008"/>
</dbReference>
<evidence type="ECO:0000313" key="2">
    <source>
        <dbReference type="EnsemblMetazoa" id="ADIR006008-PA"/>
    </source>
</evidence>
<dbReference type="InterPro" id="IPR054721">
    <property type="entry name" value="GEO12453p1-like"/>
</dbReference>
<organism evidence="2 3">
    <name type="scientific">Anopheles dirus</name>
    <dbReference type="NCBI Taxonomy" id="7168"/>
    <lineage>
        <taxon>Eukaryota</taxon>
        <taxon>Metazoa</taxon>
        <taxon>Ecdysozoa</taxon>
        <taxon>Arthropoda</taxon>
        <taxon>Hexapoda</taxon>
        <taxon>Insecta</taxon>
        <taxon>Pterygota</taxon>
        <taxon>Neoptera</taxon>
        <taxon>Endopterygota</taxon>
        <taxon>Diptera</taxon>
        <taxon>Nematocera</taxon>
        <taxon>Culicoidea</taxon>
        <taxon>Culicidae</taxon>
        <taxon>Anophelinae</taxon>
        <taxon>Anopheles</taxon>
    </lineage>
</organism>
<reference evidence="3" key="1">
    <citation type="submission" date="2013-03" db="EMBL/GenBank/DDBJ databases">
        <title>The Genome Sequence of Anopheles dirus WRAIR2.</title>
        <authorList>
            <consortium name="The Broad Institute Genomics Platform"/>
            <person name="Neafsey D.E."/>
            <person name="Walton C."/>
            <person name="Walker B."/>
            <person name="Young S.K."/>
            <person name="Zeng Q."/>
            <person name="Gargeya S."/>
            <person name="Fitzgerald M."/>
            <person name="Haas B."/>
            <person name="Abouelleil A."/>
            <person name="Allen A.W."/>
            <person name="Alvarado L."/>
            <person name="Arachchi H.M."/>
            <person name="Berlin A.M."/>
            <person name="Chapman S.B."/>
            <person name="Gainer-Dewar J."/>
            <person name="Goldberg J."/>
            <person name="Griggs A."/>
            <person name="Gujja S."/>
            <person name="Hansen M."/>
            <person name="Howarth C."/>
            <person name="Imamovic A."/>
            <person name="Ireland A."/>
            <person name="Larimer J."/>
            <person name="McCowan C."/>
            <person name="Murphy C."/>
            <person name="Pearson M."/>
            <person name="Poon T.W."/>
            <person name="Priest M."/>
            <person name="Roberts A."/>
            <person name="Saif S."/>
            <person name="Shea T."/>
            <person name="Sisk P."/>
            <person name="Sykes S."/>
            <person name="Wortman J."/>
            <person name="Nusbaum C."/>
            <person name="Birren B."/>
        </authorList>
    </citation>
    <scope>NUCLEOTIDE SEQUENCE [LARGE SCALE GENOMIC DNA]</scope>
    <source>
        <strain evidence="3">WRAIR2</strain>
    </source>
</reference>